<dbReference type="InterPro" id="IPR057078">
    <property type="entry name" value="HYR-4C"/>
</dbReference>
<dbReference type="PANTHER" id="PTHR24273">
    <property type="entry name" value="FI04643P-RELATED"/>
    <property type="match status" value="1"/>
</dbReference>
<evidence type="ECO:0000313" key="6">
    <source>
        <dbReference type="Proteomes" id="UP000541857"/>
    </source>
</evidence>
<proteinExistence type="predicted"/>
<evidence type="ECO:0000259" key="4">
    <source>
        <dbReference type="PROSITE" id="PS50825"/>
    </source>
</evidence>
<reference evidence="5 6" key="1">
    <citation type="submission" date="2020-07" db="EMBL/GenBank/DDBJ databases">
        <title>Bacterium isolated from marine sediment.</title>
        <authorList>
            <person name="Shang D."/>
        </authorList>
    </citation>
    <scope>NUCLEOTIDE SEQUENCE [LARGE SCALE GENOMIC DNA]</scope>
    <source>
        <strain evidence="5 6">F6074</strain>
    </source>
</reference>
<dbReference type="PROSITE" id="PS50825">
    <property type="entry name" value="HYR"/>
    <property type="match status" value="2"/>
</dbReference>
<dbReference type="InterPro" id="IPR013320">
    <property type="entry name" value="ConA-like_dom_sf"/>
</dbReference>
<dbReference type="Gene3D" id="2.60.120.200">
    <property type="match status" value="1"/>
</dbReference>
<protein>
    <submittedName>
        <fullName evidence="5">HYR domain-containing protein</fullName>
    </submittedName>
</protein>
<keyword evidence="6" id="KW-1185">Reference proteome</keyword>
<dbReference type="PANTHER" id="PTHR24273:SF32">
    <property type="entry name" value="HYALIN"/>
    <property type="match status" value="1"/>
</dbReference>
<accession>A0A7W2R5F5</accession>
<dbReference type="SUPFAM" id="SSF49899">
    <property type="entry name" value="Concanavalin A-like lectins/glucanases"/>
    <property type="match status" value="1"/>
</dbReference>
<keyword evidence="1" id="KW-0732">Signal</keyword>
<dbReference type="GO" id="GO:0004553">
    <property type="term" value="F:hydrolase activity, hydrolyzing O-glycosyl compounds"/>
    <property type="evidence" value="ECO:0007669"/>
    <property type="project" value="UniProtKB-ARBA"/>
</dbReference>
<dbReference type="InterPro" id="IPR013783">
    <property type="entry name" value="Ig-like_fold"/>
</dbReference>
<feature type="domain" description="HYR" evidence="4">
    <location>
        <begin position="148"/>
        <end position="234"/>
    </location>
</feature>
<dbReference type="NCBIfam" id="TIGR04183">
    <property type="entry name" value="Por_Secre_tail"/>
    <property type="match status" value="1"/>
</dbReference>
<feature type="non-terminal residue" evidence="5">
    <location>
        <position position="1"/>
    </location>
</feature>
<dbReference type="GO" id="GO:0005975">
    <property type="term" value="P:carbohydrate metabolic process"/>
    <property type="evidence" value="ECO:0007669"/>
    <property type="project" value="UniProtKB-ARBA"/>
</dbReference>
<dbReference type="Gene3D" id="2.60.40.10">
    <property type="entry name" value="Immunoglobulins"/>
    <property type="match status" value="5"/>
</dbReference>
<dbReference type="EMBL" id="JACGLT010000024">
    <property type="protein sequence ID" value="MBA6154723.1"/>
    <property type="molecule type" value="Genomic_DNA"/>
</dbReference>
<name>A0A7W2R5F5_9FLAO</name>
<evidence type="ECO:0000256" key="3">
    <source>
        <dbReference type="ARBA" id="ARBA00023157"/>
    </source>
</evidence>
<dbReference type="Pfam" id="PF02494">
    <property type="entry name" value="HYR"/>
    <property type="match status" value="3"/>
</dbReference>
<keyword evidence="3" id="KW-1015">Disulfide bond</keyword>
<dbReference type="Pfam" id="PF13385">
    <property type="entry name" value="Laminin_G_3"/>
    <property type="match status" value="1"/>
</dbReference>
<dbReference type="RefSeq" id="WP_182206984.1">
    <property type="nucleotide sequence ID" value="NZ_JACGLT010000024.1"/>
</dbReference>
<dbReference type="SMART" id="SM00560">
    <property type="entry name" value="LamGL"/>
    <property type="match status" value="1"/>
</dbReference>
<dbReference type="Pfam" id="PF23237">
    <property type="entry name" value="HYR_4C"/>
    <property type="match status" value="2"/>
</dbReference>
<keyword evidence="2" id="KW-0677">Repeat</keyword>
<dbReference type="InterPro" id="IPR026444">
    <property type="entry name" value="Secre_tail"/>
</dbReference>
<organism evidence="5 6">
    <name type="scientific">Gelidibacter maritimus</name>
    <dbReference type="NCBI Taxonomy" id="2761487"/>
    <lineage>
        <taxon>Bacteria</taxon>
        <taxon>Pseudomonadati</taxon>
        <taxon>Bacteroidota</taxon>
        <taxon>Flavobacteriia</taxon>
        <taxon>Flavobacteriales</taxon>
        <taxon>Flavobacteriaceae</taxon>
        <taxon>Gelidibacter</taxon>
    </lineage>
</organism>
<dbReference type="InterPro" id="IPR003410">
    <property type="entry name" value="HYR_dom"/>
</dbReference>
<evidence type="ECO:0000256" key="1">
    <source>
        <dbReference type="ARBA" id="ARBA00022729"/>
    </source>
</evidence>
<feature type="domain" description="HYR" evidence="4">
    <location>
        <begin position="313"/>
        <end position="400"/>
    </location>
</feature>
<evidence type="ECO:0000256" key="2">
    <source>
        <dbReference type="ARBA" id="ARBA00022737"/>
    </source>
</evidence>
<gene>
    <name evidence="5" type="ORF">H3Z82_18535</name>
</gene>
<comment type="caution">
    <text evidence="5">The sequence shown here is derived from an EMBL/GenBank/DDBJ whole genome shotgun (WGS) entry which is preliminary data.</text>
</comment>
<evidence type="ECO:0000313" key="5">
    <source>
        <dbReference type="EMBL" id="MBA6154723.1"/>
    </source>
</evidence>
<dbReference type="Proteomes" id="UP000541857">
    <property type="component" value="Unassembled WGS sequence"/>
</dbReference>
<sequence length="2477" mass="259843">GVPADVTVECDAIPTAPTVTATDNCDTTLTVSYSETSNTVVDGMGAIVREWTVTDNGGNTTTDTQTITVIDSTDPILGGVPADVTVQCDAIPTVPTVTATDNCDTTLTVSYSEISNTVVNGVGTIVREWTVTDNGGNTTTETQTISVEDTIPPTFTSCPTNFNLSNDLNTCGAVVNFTIPTATDNCGTAVVTQTDMSGLTSGSVFPVGTTIIEYTATDANGLTSVCSFTVTVSDDELPTIVCPVDITVSADTNCQVATLVLDEPTTDDNCTVASVSNNLAGQLPLPVGQHTVTWTVTDTAGLTATCEQVITVVDDTPPVITCPTPLASYDTDQDQCHSTLSFTATATDNCTGSPTISYEIGGTAISFPYNFPVGPTTVDVVAEDGDGLVSTCSFVVNVEDNQAPIALCQPLTVTLNSSGNATITPESLNNGSSDACGGTLTYAASQTSFTCADIGTNNVTLTVTDASGNSSTCNTTVTVNDYIQNATATITSSVASPICSGTSVTFEATTSHLGLITMPNYQWYQNGSAVGTNSNTYTTTGLNNGDDVYVEITAGPCNTLITSNSITMTVSPLLPVSFNLNASKTTICNGENTNFFITNQQNFGANPTYLWRINGISTGVTTDTFSSNSLTNNQVVSVDVNSNAGCATPIPQTQSVTITVSPNATISNPGNRNQTRCINTAIAQINFTLTNATGATVTGLPAGVTGNYSGGVFRLNGTPTQSGIFNYTVTPTGCGSAYRTGTITVNPNATLALISPDAYEGLCNNGAPMTPIQFQLNPGGPAPTLTRIGTPVLPSGINGSYNAATGVYTLQGSTTTVGTFQYRITTNGCGPAISIDGVVKVFNGSPTRPSQMNNEFNIANVCDTPQTINLNVPLDPNVESYTWTFYDLNGNVRNNNGFEIVSDPSSNSIDVLVTAPQQWILFLPIPYTVEIRANNPCGSSSVLTGYIEILNLGSADIEVYTPDDDDGDTDIIYVCEGTLTVPMAGYVGGLDYEDWEWDDNGGVNGTSGTFSTTTITTTETVCVRRWWWGGCREYGTVTTSITTETVDSEYTLPSNAQAGDIITISLIGDGGTLCSLAVDNLEIHILESPTATITNPDVVCEGEDIVVSGTPNTTVTYTTNGTNSLTFNIDESGTSTFTGLGVGTYTLTSIAYTDITFHTSSLGCSDTITGESVTINETPTVDAGPGATICQGDTLNLSTVGASLGGSNPSGSWTSSGSAGTISGNIYTPSISDANNGSVTLTYTNTPSDGVCPPVSDAMVVTINQIPTVATGVVNQTICNDTPFVLNGSSSTGVTWTASPVNSGNFSNILDPQATFIPNSGFSGNVTLTITTDDPAGPCGPSTDSVTLTVNSASIANAGADLTVCNAGPIALNGSFSGTATSATWSSSTGGTFTPNANTMNATYSPSAADIAAGSVTLTLTSSNPAGVCNSGVDTVLFTFNESATADAGTNQTICSTQTLDLSGANFGGSATSATWSSSGTPGTISGTTYTPSAADIANGSVTLTYTTNDPPGVCPPAADSIIVTIIPFVNAAASNTTAITSCSDTTLQLTANGTNGIWSATAVTSGSVFSFSNTTDPNATFTGESGAEYTLTWTLTNPAPCAVDADTFTVSLMDCEDNLTFNGIDNSVNFNDAYNLSGNFSIETWIKPNAINGNIQTILSKRNAGNWTTGYDLRLVDNSIQFHANNISVTRSGITASRWYHIAVTFDGAAYRLYVDGLLVNTRNTTISPASNTANTLLGAMSRPNNTPTNHYNGWMDEVRIWNTTLTVAQIRLMMNQEVENDGGVVIGSTTGPLVSTGLNWSNLTAYYQMNRIPNVVGGNLVANVGVDGVLRNMTTQQPESAPVPYETAANGLWTAASTWEDGGVLQIPYTVGINGSPVEWNIVRTRHNISSNNQNIKVLGLIVNDNTLSIENSDPNNGQSIEVTKYLKIDGVLDLVGESQLLQPEGSIVDYTGTGYLERDQQGSGSLFNYNYWGSPVNVDGATYNLNSILFKASDPNSLQAITWTSGTDANNATNTMSSRWIYEYSEGLNGDHSAWLHKGATGNFDLGLGFTMKGSGAGNGSSMQNYTFVGQPNNGTITNTVTASAGTENQTLVGNPYPSAIDAREFIKDNMPGAGANVGSTGSIDGSLTFWRQSTTNNSHYLRDYEGGYASLTLGGGTAAASFPGDMIGGVGDAGNLTPGYFIPVAQGFFVTAADDDDQVTNEVVFRNSQRAFKKESSGESVFLRGSENQKKVAAATGDDTDDYEIQRVRLAFKTPEEAIRPLLLAFTPNNDATDGFDYGYDALNRDAFPSDMSFLIEGKKYIIQGVGAFDINKKYPLDMTLKISGNVELSLTELENFDEDIDVYVHDGLLDTYTRINTVSFQANLEAGNYSGRFSIVFQPDTTLDIIDQDFKDISVKYLQKTDEIYVKTPASIEARQVYLINMAGQAVRSWNMTNMNFGQEFKIPVKDIAEGNYILKVETNTNSYNKKVIIKF</sequence>
<dbReference type="InterPro" id="IPR006558">
    <property type="entry name" value="LamG-like"/>
</dbReference>